<accession>A0A1T4ZZU5</accession>
<keyword evidence="7" id="KW-0804">Transcription</keyword>
<evidence type="ECO:0000256" key="8">
    <source>
        <dbReference type="ARBA" id="ARBA00030200"/>
    </source>
</evidence>
<evidence type="ECO:0000256" key="7">
    <source>
        <dbReference type="ARBA" id="ARBA00023163"/>
    </source>
</evidence>
<evidence type="ECO:0000256" key="4">
    <source>
        <dbReference type="ARBA" id="ARBA00022491"/>
    </source>
</evidence>
<dbReference type="InterPro" id="IPR001647">
    <property type="entry name" value="HTH_TetR"/>
</dbReference>
<dbReference type="OrthoDB" id="7618612at2"/>
<proteinExistence type="predicted"/>
<dbReference type="Pfam" id="PF00440">
    <property type="entry name" value="TetR_N"/>
    <property type="match status" value="1"/>
</dbReference>
<dbReference type="Proteomes" id="UP000190541">
    <property type="component" value="Unassembled WGS sequence"/>
</dbReference>
<dbReference type="PANTHER" id="PTHR43479:SF11">
    <property type="entry name" value="ACREF_ENVCD OPERON REPRESSOR-RELATED"/>
    <property type="match status" value="1"/>
</dbReference>
<keyword evidence="4" id="KW-0678">Repressor</keyword>
<dbReference type="InterPro" id="IPR036271">
    <property type="entry name" value="Tet_transcr_reg_TetR-rel_C_sf"/>
</dbReference>
<reference evidence="11 12" key="1">
    <citation type="submission" date="2017-02" db="EMBL/GenBank/DDBJ databases">
        <authorList>
            <person name="Peterson S.W."/>
        </authorList>
    </citation>
    <scope>NUCLEOTIDE SEQUENCE [LARGE SCALE GENOMIC DNA]</scope>
    <source>
        <strain evidence="11 12">DSM 22899</strain>
    </source>
</reference>
<dbReference type="SUPFAM" id="SSF48498">
    <property type="entry name" value="Tetracyclin repressor-like, C-terminal domain"/>
    <property type="match status" value="1"/>
</dbReference>
<evidence type="ECO:0000313" key="12">
    <source>
        <dbReference type="Proteomes" id="UP000190541"/>
    </source>
</evidence>
<dbReference type="Pfam" id="PF18665">
    <property type="entry name" value="TetR_C_37"/>
    <property type="match status" value="1"/>
</dbReference>
<gene>
    <name evidence="11" type="ORF">SAMN05660226_00324</name>
</gene>
<dbReference type="GO" id="GO:0003677">
    <property type="term" value="F:DNA binding"/>
    <property type="evidence" value="ECO:0007669"/>
    <property type="project" value="UniProtKB-UniRule"/>
</dbReference>
<dbReference type="EMBL" id="FUYS01000001">
    <property type="protein sequence ID" value="SKB28029.1"/>
    <property type="molecule type" value="Genomic_DNA"/>
</dbReference>
<dbReference type="AlphaFoldDB" id="A0A1T4ZZU5"/>
<evidence type="ECO:0000256" key="9">
    <source>
        <dbReference type="PROSITE-ProRule" id="PRU00335"/>
    </source>
</evidence>
<dbReference type="STRING" id="623280.SAMN05660226_00324"/>
<dbReference type="InterPro" id="IPR009057">
    <property type="entry name" value="Homeodomain-like_sf"/>
</dbReference>
<protein>
    <recommendedName>
        <fullName evidence="3">Biofilm operon icaADBC HTH-type negative transcriptional regulator IcaR</fullName>
    </recommendedName>
    <alternativeName>
        <fullName evidence="8">Intercellular adhesion protein R</fullName>
    </alternativeName>
</protein>
<evidence type="ECO:0000256" key="6">
    <source>
        <dbReference type="ARBA" id="ARBA00023125"/>
    </source>
</evidence>
<feature type="DNA-binding region" description="H-T-H motif" evidence="9">
    <location>
        <begin position="31"/>
        <end position="50"/>
    </location>
</feature>
<evidence type="ECO:0000256" key="1">
    <source>
        <dbReference type="ARBA" id="ARBA00002291"/>
    </source>
</evidence>
<dbReference type="Gene3D" id="1.10.357.10">
    <property type="entry name" value="Tetracycline Repressor, domain 2"/>
    <property type="match status" value="1"/>
</dbReference>
<evidence type="ECO:0000256" key="2">
    <source>
        <dbReference type="ARBA" id="ARBA00011738"/>
    </source>
</evidence>
<comment type="subunit">
    <text evidence="2">Homodimer.</text>
</comment>
<keyword evidence="6 9" id="KW-0238">DNA-binding</keyword>
<comment type="function">
    <text evidence="1">Represses transcription of the icaADBC operon necessary for biofilm production.</text>
</comment>
<name>A0A1T4ZZU5_9SPHI</name>
<dbReference type="SUPFAM" id="SSF46689">
    <property type="entry name" value="Homeodomain-like"/>
    <property type="match status" value="1"/>
</dbReference>
<dbReference type="PANTHER" id="PTHR43479">
    <property type="entry name" value="ACREF/ENVCD OPERON REPRESSOR-RELATED"/>
    <property type="match status" value="1"/>
</dbReference>
<keyword evidence="5" id="KW-0805">Transcription regulation</keyword>
<dbReference type="InterPro" id="IPR041646">
    <property type="entry name" value="IcaR_C"/>
</dbReference>
<organism evidence="11 12">
    <name type="scientific">Parapedobacter luteus</name>
    <dbReference type="NCBI Taxonomy" id="623280"/>
    <lineage>
        <taxon>Bacteria</taxon>
        <taxon>Pseudomonadati</taxon>
        <taxon>Bacteroidota</taxon>
        <taxon>Sphingobacteriia</taxon>
        <taxon>Sphingobacteriales</taxon>
        <taxon>Sphingobacteriaceae</taxon>
        <taxon>Parapedobacter</taxon>
    </lineage>
</organism>
<sequence length="204" mass="23453">MGRKSLKEIRQLEIIKVFYKVAKKEGLENTSIAKIAAVMEINPSLIIHYFKTKDELTYALIDYTLEKYLTIYRAEKGTNPPSADTLAVVIDDLFSRKWNKLFDDGLFYSCYALTFREKKVKEMYRKLTDSLRLRLTALIQRCNDAGLIEVDNPRLTADLIFALVDGAYFYLSVSANAKAFDEKIKDYKAEAYRLLGIPDVIFSS</sequence>
<evidence type="ECO:0000256" key="5">
    <source>
        <dbReference type="ARBA" id="ARBA00023015"/>
    </source>
</evidence>
<dbReference type="RefSeq" id="WP_079715040.1">
    <property type="nucleotide sequence ID" value="NZ_FUYS01000001.1"/>
</dbReference>
<evidence type="ECO:0000313" key="11">
    <source>
        <dbReference type="EMBL" id="SKB28029.1"/>
    </source>
</evidence>
<keyword evidence="12" id="KW-1185">Reference proteome</keyword>
<dbReference type="PROSITE" id="PS50977">
    <property type="entry name" value="HTH_TETR_2"/>
    <property type="match status" value="1"/>
</dbReference>
<feature type="domain" description="HTH tetR-type" evidence="10">
    <location>
        <begin position="8"/>
        <end position="68"/>
    </location>
</feature>
<evidence type="ECO:0000256" key="3">
    <source>
        <dbReference type="ARBA" id="ARBA00014341"/>
    </source>
</evidence>
<evidence type="ECO:0000259" key="10">
    <source>
        <dbReference type="PROSITE" id="PS50977"/>
    </source>
</evidence>
<dbReference type="InterPro" id="IPR050624">
    <property type="entry name" value="HTH-type_Tx_Regulator"/>
</dbReference>